<dbReference type="InterPro" id="IPR011990">
    <property type="entry name" value="TPR-like_helical_dom_sf"/>
</dbReference>
<feature type="repeat" description="TPR" evidence="1">
    <location>
        <begin position="362"/>
        <end position="395"/>
    </location>
</feature>
<dbReference type="GO" id="GO:0004672">
    <property type="term" value="F:protein kinase activity"/>
    <property type="evidence" value="ECO:0007669"/>
    <property type="project" value="InterPro"/>
</dbReference>
<dbReference type="SUPFAM" id="SSF48452">
    <property type="entry name" value="TPR-like"/>
    <property type="match status" value="4"/>
</dbReference>
<dbReference type="InterPro" id="IPR008271">
    <property type="entry name" value="Ser/Thr_kinase_AS"/>
</dbReference>
<feature type="repeat" description="TPR" evidence="1">
    <location>
        <begin position="722"/>
        <end position="755"/>
    </location>
</feature>
<evidence type="ECO:0000256" key="1">
    <source>
        <dbReference type="PROSITE-ProRule" id="PRU00339"/>
    </source>
</evidence>
<dbReference type="InterPro" id="IPR011009">
    <property type="entry name" value="Kinase-like_dom_sf"/>
</dbReference>
<keyword evidence="1" id="KW-0802">TPR repeat</keyword>
<sequence length="1004" mass="110988">MDDTTSQPTDPQDQCQARKILSGMSSYRIDPSRVKIPDGKPHAKGGQGTIVIGTVVPPAEFGTWLTEIKVAVKKFEWDQEDLEISTKFFKSFAHELSVMATLSHPNVVKLIGFVEDIEKGDAWIIVPLEVNGNVRQFLKSGHWDIPERISLVQDVIRGAEYLHSKEPPICHGDLKSLNILVNSSYRAVIIDFGSARIKRNANTANYTVPEPPGQIRNDNIAQASASPEIKFNPSTMELTLTDPEFSLNWIAPEVLRGQVQDLPSDMWAIGWVCWEIVTGKLPFEELDLPGLIISRVITAELPAIRENDQLSHVYQLCSLMSDCWRLNPEERINVSNFWRKIRLMPSAIPSRHTAGSSKIRSATLLDELGTMYLRQNHVREAQSYFQLAIDVANQTSDKQVKAKALTGLGHTYRALSNHGHAQKAFRESHEIHSLIGNDAGAANALEGLGESYRALSKYDEAEKALREAFTIHSRIGDDLGTANALDGLGYIYRIWSRLDDAEKAFTTAHEIHSRTGNDMGLGNTLNGLGEIYCALSKHGEAEKAFKDARKIHSLIGNDLGAANALYGLGQSYRALSMDGEAEKALLEAIRLHSAIGNDLGEANAWDGLGEIYRVQAKHSEAEKAFKSARRLYSRVGDTMGEANALCGLGQIYRAQSKYEEAEGALGDALDIHSQIRNDLGSANAWKGLGEVYSAQSKYGDAEKAFREAHEMYSRIGNAVGEGNALWGLGQIYSAQSRIGEAEKAFKDALKIHSSADHRLGTGNALRSLGMLYNGQRQYTKAKEAYHQAITAYDLAENRDSRARTLLALGETHYAQAEYNEARDSIEEALAIWISLSNNEAQAVALFFLSRIFGSQSKYDTQVAVLRQAEDAFARVGDHKLRDRMRDRRVIASRILSCLQAQLEFSLNNNARGEATQLCNLGGLFSLQGQHEKAEEHFVRASVTFASISDHGGEARALDGLMGLHVMRGKFAEAKAVCQNAREIYTRMGMPMSELCAMTWGLFQS</sequence>
<feature type="repeat" description="TPR" evidence="1">
    <location>
        <begin position="442"/>
        <end position="475"/>
    </location>
</feature>
<dbReference type="PROSITE" id="PS00108">
    <property type="entry name" value="PROTEIN_KINASE_ST"/>
    <property type="match status" value="1"/>
</dbReference>
<dbReference type="Pfam" id="PF00069">
    <property type="entry name" value="Pkinase"/>
    <property type="match status" value="1"/>
</dbReference>
<dbReference type="Proteomes" id="UP000054248">
    <property type="component" value="Unassembled WGS sequence"/>
</dbReference>
<dbReference type="OrthoDB" id="3233825at2759"/>
<dbReference type="PANTHER" id="PTHR10098">
    <property type="entry name" value="RAPSYN-RELATED"/>
    <property type="match status" value="1"/>
</dbReference>
<evidence type="ECO:0000313" key="4">
    <source>
        <dbReference type="Proteomes" id="UP000054248"/>
    </source>
</evidence>
<dbReference type="SMART" id="SM00220">
    <property type="entry name" value="S_TKc"/>
    <property type="match status" value="1"/>
</dbReference>
<reference evidence="4" key="2">
    <citation type="submission" date="2015-01" db="EMBL/GenBank/DDBJ databases">
        <title>Evolutionary Origins and Diversification of the Mycorrhizal Mutualists.</title>
        <authorList>
            <consortium name="DOE Joint Genome Institute"/>
            <consortium name="Mycorrhizal Genomics Consortium"/>
            <person name="Kohler A."/>
            <person name="Kuo A."/>
            <person name="Nagy L.G."/>
            <person name="Floudas D."/>
            <person name="Copeland A."/>
            <person name="Barry K.W."/>
            <person name="Cichocki N."/>
            <person name="Veneault-Fourrey C."/>
            <person name="LaButti K."/>
            <person name="Lindquist E.A."/>
            <person name="Lipzen A."/>
            <person name="Lundell T."/>
            <person name="Morin E."/>
            <person name="Murat C."/>
            <person name="Riley R."/>
            <person name="Ohm R."/>
            <person name="Sun H."/>
            <person name="Tunlid A."/>
            <person name="Henrissat B."/>
            <person name="Grigoriev I.V."/>
            <person name="Hibbett D.S."/>
            <person name="Martin F."/>
        </authorList>
    </citation>
    <scope>NUCLEOTIDE SEQUENCE [LARGE SCALE GENOMIC DNA]</scope>
    <source>
        <strain evidence="4">MUT 4182</strain>
    </source>
</reference>
<gene>
    <name evidence="3" type="ORF">M407DRAFT_18158</name>
</gene>
<protein>
    <recommendedName>
        <fullName evidence="2">Protein kinase domain-containing protein</fullName>
    </recommendedName>
</protein>
<dbReference type="PROSITE" id="PS50011">
    <property type="entry name" value="PROTEIN_KINASE_DOM"/>
    <property type="match status" value="1"/>
</dbReference>
<organism evidence="3 4">
    <name type="scientific">Tulasnella calospora MUT 4182</name>
    <dbReference type="NCBI Taxonomy" id="1051891"/>
    <lineage>
        <taxon>Eukaryota</taxon>
        <taxon>Fungi</taxon>
        <taxon>Dikarya</taxon>
        <taxon>Basidiomycota</taxon>
        <taxon>Agaricomycotina</taxon>
        <taxon>Agaricomycetes</taxon>
        <taxon>Cantharellales</taxon>
        <taxon>Tulasnellaceae</taxon>
        <taxon>Tulasnella</taxon>
    </lineage>
</organism>
<accession>A0A0C3QUE5</accession>
<dbReference type="EMBL" id="KN822951">
    <property type="protein sequence ID" value="KIO33001.1"/>
    <property type="molecule type" value="Genomic_DNA"/>
</dbReference>
<dbReference type="SMART" id="SM00028">
    <property type="entry name" value="TPR"/>
    <property type="match status" value="14"/>
</dbReference>
<dbReference type="PANTHER" id="PTHR10098:SF108">
    <property type="entry name" value="TETRATRICOPEPTIDE REPEAT PROTEIN 28"/>
    <property type="match status" value="1"/>
</dbReference>
<dbReference type="Pfam" id="PF13424">
    <property type="entry name" value="TPR_12"/>
    <property type="match status" value="6"/>
</dbReference>
<dbReference type="STRING" id="1051891.A0A0C3QUE5"/>
<evidence type="ECO:0000259" key="2">
    <source>
        <dbReference type="PROSITE" id="PS50011"/>
    </source>
</evidence>
<dbReference type="HOGENOM" id="CLU_000288_7_37_1"/>
<feature type="domain" description="Protein kinase" evidence="2">
    <location>
        <begin position="36"/>
        <end position="343"/>
    </location>
</feature>
<evidence type="ECO:0000313" key="3">
    <source>
        <dbReference type="EMBL" id="KIO33001.1"/>
    </source>
</evidence>
<feature type="repeat" description="TPR" evidence="1">
    <location>
        <begin position="682"/>
        <end position="715"/>
    </location>
</feature>
<name>A0A0C3QUE5_9AGAM</name>
<feature type="repeat" description="TPR" evidence="1">
    <location>
        <begin position="642"/>
        <end position="675"/>
    </location>
</feature>
<dbReference type="PROSITE" id="PS50005">
    <property type="entry name" value="TPR"/>
    <property type="match status" value="6"/>
</dbReference>
<dbReference type="InterPro" id="IPR000719">
    <property type="entry name" value="Prot_kinase_dom"/>
</dbReference>
<dbReference type="SUPFAM" id="SSF56112">
    <property type="entry name" value="Protein kinase-like (PK-like)"/>
    <property type="match status" value="1"/>
</dbReference>
<dbReference type="Gene3D" id="1.25.40.10">
    <property type="entry name" value="Tetratricopeptide repeat domain"/>
    <property type="match status" value="5"/>
</dbReference>
<feature type="repeat" description="TPR" evidence="1">
    <location>
        <begin position="602"/>
        <end position="635"/>
    </location>
</feature>
<proteinExistence type="predicted"/>
<dbReference type="Gene3D" id="1.10.510.10">
    <property type="entry name" value="Transferase(Phosphotransferase) domain 1"/>
    <property type="match status" value="1"/>
</dbReference>
<keyword evidence="4" id="KW-1185">Reference proteome</keyword>
<dbReference type="GO" id="GO:0005524">
    <property type="term" value="F:ATP binding"/>
    <property type="evidence" value="ECO:0007669"/>
    <property type="project" value="InterPro"/>
</dbReference>
<reference evidence="3 4" key="1">
    <citation type="submission" date="2014-04" db="EMBL/GenBank/DDBJ databases">
        <authorList>
            <consortium name="DOE Joint Genome Institute"/>
            <person name="Kuo A."/>
            <person name="Girlanda M."/>
            <person name="Perotto S."/>
            <person name="Kohler A."/>
            <person name="Nagy L.G."/>
            <person name="Floudas D."/>
            <person name="Copeland A."/>
            <person name="Barry K.W."/>
            <person name="Cichocki N."/>
            <person name="Veneault-Fourrey C."/>
            <person name="LaButti K."/>
            <person name="Lindquist E.A."/>
            <person name="Lipzen A."/>
            <person name="Lundell T."/>
            <person name="Morin E."/>
            <person name="Murat C."/>
            <person name="Sun H."/>
            <person name="Tunlid A."/>
            <person name="Henrissat B."/>
            <person name="Grigoriev I.V."/>
            <person name="Hibbett D.S."/>
            <person name="Martin F."/>
            <person name="Nordberg H.P."/>
            <person name="Cantor M.N."/>
            <person name="Hua S.X."/>
        </authorList>
    </citation>
    <scope>NUCLEOTIDE SEQUENCE [LARGE SCALE GENOMIC DNA]</scope>
    <source>
        <strain evidence="3 4">MUT 4182</strain>
    </source>
</reference>
<dbReference type="AlphaFoldDB" id="A0A0C3QUE5"/>
<dbReference type="InterPro" id="IPR019734">
    <property type="entry name" value="TPR_rpt"/>
</dbReference>